<dbReference type="Pfam" id="PF00890">
    <property type="entry name" value="FAD_binding_2"/>
    <property type="match status" value="1"/>
</dbReference>
<feature type="domain" description="FAD-dependent oxidoreductase 2 FAD-binding" evidence="5">
    <location>
        <begin position="13"/>
        <end position="490"/>
    </location>
</feature>
<keyword evidence="4" id="KW-0560">Oxidoreductase</keyword>
<dbReference type="EMBL" id="CP093846">
    <property type="protein sequence ID" value="UNT00549.1"/>
    <property type="molecule type" value="Genomic_DNA"/>
</dbReference>
<keyword evidence="3" id="KW-0274">FAD</keyword>
<evidence type="ECO:0000256" key="3">
    <source>
        <dbReference type="ARBA" id="ARBA00022827"/>
    </source>
</evidence>
<organism evidence="6 7">
    <name type="scientific">Streptomyces tubbatahanensis</name>
    <dbReference type="NCBI Taxonomy" id="2923272"/>
    <lineage>
        <taxon>Bacteria</taxon>
        <taxon>Bacillati</taxon>
        <taxon>Actinomycetota</taxon>
        <taxon>Actinomycetes</taxon>
        <taxon>Kitasatosporales</taxon>
        <taxon>Streptomycetaceae</taxon>
        <taxon>Streptomyces</taxon>
    </lineage>
</organism>
<dbReference type="PANTHER" id="PTHR43400:SF10">
    <property type="entry name" value="3-OXOSTEROID 1-DEHYDROGENASE"/>
    <property type="match status" value="1"/>
</dbReference>
<dbReference type="Gene3D" id="3.50.50.60">
    <property type="entry name" value="FAD/NAD(P)-binding domain"/>
    <property type="match status" value="2"/>
</dbReference>
<proteinExistence type="predicted"/>
<accession>A0ABY3Y2U1</accession>
<evidence type="ECO:0000313" key="6">
    <source>
        <dbReference type="EMBL" id="UNT00549.1"/>
    </source>
</evidence>
<dbReference type="InterPro" id="IPR003953">
    <property type="entry name" value="FAD-dep_OxRdtase_2_FAD-bd"/>
</dbReference>
<comment type="cofactor">
    <cofactor evidence="1">
        <name>FAD</name>
        <dbReference type="ChEBI" id="CHEBI:57692"/>
    </cofactor>
</comment>
<dbReference type="InterPro" id="IPR036188">
    <property type="entry name" value="FAD/NAD-bd_sf"/>
</dbReference>
<evidence type="ECO:0000259" key="5">
    <source>
        <dbReference type="Pfam" id="PF00890"/>
    </source>
</evidence>
<dbReference type="InterPro" id="IPR050315">
    <property type="entry name" value="FAD-oxidoreductase_2"/>
</dbReference>
<protein>
    <submittedName>
        <fullName evidence="6">FAD-binding protein</fullName>
    </submittedName>
</protein>
<dbReference type="SUPFAM" id="SSF56425">
    <property type="entry name" value="Succinate dehydrogenase/fumarate reductase flavoprotein, catalytic domain"/>
    <property type="match status" value="1"/>
</dbReference>
<evidence type="ECO:0000256" key="2">
    <source>
        <dbReference type="ARBA" id="ARBA00022630"/>
    </source>
</evidence>
<keyword evidence="2" id="KW-0285">Flavoprotein</keyword>
<sequence>MAREWDEESEEYDVVVVGSAGGALTCAYLCAHAGLSTAVVEKTCRVGGMAAYSGAALWLPGTQVQRREGVGDSTDSARTYLRALLGEDNAEKREAFLAEAPALVRRLEEDPALAFRHQVFPDYYERPGRVPGGRSVIPRDLDPGELGDLLHLVRPPVDRDRAGQGNDTAVPLAGGRALIARLLLAYHRTGNGTVRTHTRMDELVTEGDRVTGIVATGQDGSRLRVRGRRGVLLAGGGFEHNDALRRDHGVPGDAAWSMAPAGTNTGEPLTAALALGAATDLLDEGWFCPGLVMPDGQPAFVCGLTGGLVVDAHGARYANESLPYDQFGRQMAADPARIPSHVVFDDRTGGRFPGVALPPPGEAAPHLAAGTLARADTLEELADLIRVPAEALTATVERFNAFADSGEDEDFGRERDEYGHWFGEPVLQPVRKPPYYAARLILSDLGTKGGLVTDAAGRVRREDGTAIAGLYAAGNTSASFTRSCYPGPGMPIGTSMVFGSLAAKDLIGRDPHRLSAAG</sequence>
<dbReference type="InterPro" id="IPR027477">
    <property type="entry name" value="Succ_DH/fumarate_Rdtase_cat_sf"/>
</dbReference>
<dbReference type="SUPFAM" id="SSF51905">
    <property type="entry name" value="FAD/NAD(P)-binding domain"/>
    <property type="match status" value="1"/>
</dbReference>
<evidence type="ECO:0000256" key="4">
    <source>
        <dbReference type="ARBA" id="ARBA00023002"/>
    </source>
</evidence>
<reference evidence="6 7" key="1">
    <citation type="journal article" date="2023" name="Microbiol. Spectr.">
        <title>Synergy between Genome Mining, Metabolomics, and Bioinformatics Uncovers Antibacterial Chlorinated Carbazole Alkaloids and Their Biosynthetic Gene Cluster from Streptomyces tubbatahanensis sp. nov., a Novel Actinomycete Isolated from Sulu Sea, Philippines.</title>
        <authorList>
            <person name="Tenebro C.P."/>
            <person name="Trono D.J.V.L."/>
            <person name="Balida L.A.P."/>
            <person name="Bayog L.K.A."/>
            <person name="Bruna J.R."/>
            <person name="Sabido E.M."/>
            <person name="Caspe D.P.C."/>
            <person name="de Los Santos E.L.C."/>
            <person name="Saludes J.P."/>
            <person name="Dalisay D.S."/>
        </authorList>
    </citation>
    <scope>NUCLEOTIDE SEQUENCE [LARGE SCALE GENOMIC DNA]</scope>
    <source>
        <strain evidence="6 7">DSD3025</strain>
    </source>
</reference>
<dbReference type="RefSeq" id="WP_242756632.1">
    <property type="nucleotide sequence ID" value="NZ_CP093846.1"/>
</dbReference>
<evidence type="ECO:0000313" key="7">
    <source>
        <dbReference type="Proteomes" id="UP001202244"/>
    </source>
</evidence>
<evidence type="ECO:0000256" key="1">
    <source>
        <dbReference type="ARBA" id="ARBA00001974"/>
    </source>
</evidence>
<dbReference type="Proteomes" id="UP001202244">
    <property type="component" value="Chromosome"/>
</dbReference>
<dbReference type="PANTHER" id="PTHR43400">
    <property type="entry name" value="FUMARATE REDUCTASE"/>
    <property type="match status" value="1"/>
</dbReference>
<name>A0ABY3Y2U1_9ACTN</name>
<keyword evidence="7" id="KW-1185">Reference proteome</keyword>
<gene>
    <name evidence="6" type="ORF">MMF93_31795</name>
</gene>